<proteinExistence type="predicted"/>
<feature type="region of interest" description="Disordered" evidence="1">
    <location>
        <begin position="166"/>
        <end position="203"/>
    </location>
</feature>
<protein>
    <submittedName>
        <fullName evidence="3">Uncharacterized protein</fullName>
    </submittedName>
</protein>
<evidence type="ECO:0000313" key="2">
    <source>
        <dbReference type="Proteomes" id="UP000887566"/>
    </source>
</evidence>
<dbReference type="WBParaSite" id="PSAMB.scaffold734size42395.g8350.t1">
    <property type="protein sequence ID" value="PSAMB.scaffold734size42395.g8350.t1"/>
    <property type="gene ID" value="PSAMB.scaffold734size42395.g8350"/>
</dbReference>
<dbReference type="Proteomes" id="UP000887566">
    <property type="component" value="Unplaced"/>
</dbReference>
<sequence>MHFNAVKAFTPRGNIATDRLQAIRSSEQFIGNVYRQIVKSKAAATARQGKSTVQEIPYVSDRIFNEALAGWKKDKEASQRNNAFIPSQGGLRQGFGQQFGIGVSERNPVEIYDREIKNARLQKIGAPGSISPAKLFRPGGVDFASPSSSYGGRQFPFDYLNRSNNVQTGGNSAKGQWHIYSSRPKSNSAQPPAVQPPSDGFNRQNSVQLGRPFEKGIQTVNAGNGNSIIRPIRPPGTDERIPLSLANIPNIIQDERNGNGPSFVHPGEAGLRIRQKIHSPFDKNGEIPAIHPPATATDSGKLKHSTGTPSGNDNFLDKNNNDLKIHAEEEGKGDNQELEGFASNQIGTGEESEGGLTPEDIEGGEEMAVALEMVAGVIEAGAAAIGVIATSLEAGVKTQNVAEAEGALGTHSALPLNAIRDDVLIAKQETTNPEHEHEHELQKLKTEQIASQLEVLVTVMESAAAAVAIAGAAVASDVIHKEKELFKASHGNENISPAIIGVGG</sequence>
<accession>A0A914XEN0</accession>
<dbReference type="AlphaFoldDB" id="A0A914XEN0"/>
<evidence type="ECO:0000256" key="1">
    <source>
        <dbReference type="SAM" id="MobiDB-lite"/>
    </source>
</evidence>
<evidence type="ECO:0000313" key="3">
    <source>
        <dbReference type="WBParaSite" id="PSAMB.scaffold734size42395.g8350.t1"/>
    </source>
</evidence>
<feature type="region of interest" description="Disordered" evidence="1">
    <location>
        <begin position="293"/>
        <end position="319"/>
    </location>
</feature>
<reference evidence="3" key="1">
    <citation type="submission" date="2022-11" db="UniProtKB">
        <authorList>
            <consortium name="WormBaseParasite"/>
        </authorList>
    </citation>
    <scope>IDENTIFICATION</scope>
</reference>
<keyword evidence="2" id="KW-1185">Reference proteome</keyword>
<organism evidence="2 3">
    <name type="scientific">Plectus sambesii</name>
    <dbReference type="NCBI Taxonomy" id="2011161"/>
    <lineage>
        <taxon>Eukaryota</taxon>
        <taxon>Metazoa</taxon>
        <taxon>Ecdysozoa</taxon>
        <taxon>Nematoda</taxon>
        <taxon>Chromadorea</taxon>
        <taxon>Plectida</taxon>
        <taxon>Plectina</taxon>
        <taxon>Plectoidea</taxon>
        <taxon>Plectidae</taxon>
        <taxon>Plectus</taxon>
    </lineage>
</organism>
<name>A0A914XEN0_9BILA</name>